<feature type="coiled-coil region" evidence="2">
    <location>
        <begin position="586"/>
        <end position="811"/>
    </location>
</feature>
<comment type="caution">
    <text evidence="4">The sequence shown here is derived from an EMBL/GenBank/DDBJ whole genome shotgun (WGS) entry which is preliminary data.</text>
</comment>
<dbReference type="Pfam" id="PF02493">
    <property type="entry name" value="MORN"/>
    <property type="match status" value="5"/>
</dbReference>
<protein>
    <recommendedName>
        <fullName evidence="6">Kinesin motor domain-containing protein</fullName>
    </recommendedName>
</protein>
<dbReference type="Proteomes" id="UP000265618">
    <property type="component" value="Unassembled WGS sequence"/>
</dbReference>
<evidence type="ECO:0008006" key="6">
    <source>
        <dbReference type="Google" id="ProtNLM"/>
    </source>
</evidence>
<feature type="region of interest" description="Disordered" evidence="3">
    <location>
        <begin position="1244"/>
        <end position="1288"/>
    </location>
</feature>
<dbReference type="OrthoDB" id="300500at2759"/>
<dbReference type="GO" id="GO:0005524">
    <property type="term" value="F:ATP binding"/>
    <property type="evidence" value="ECO:0007669"/>
    <property type="project" value="InterPro"/>
</dbReference>
<keyword evidence="1" id="KW-0677">Repeat</keyword>
<feature type="region of interest" description="Disordered" evidence="3">
    <location>
        <begin position="490"/>
        <end position="535"/>
    </location>
</feature>
<dbReference type="GO" id="GO:0008017">
    <property type="term" value="F:microtubule binding"/>
    <property type="evidence" value="ECO:0007669"/>
    <property type="project" value="InterPro"/>
</dbReference>
<evidence type="ECO:0000256" key="1">
    <source>
        <dbReference type="ARBA" id="ARBA00022737"/>
    </source>
</evidence>
<dbReference type="SMART" id="SM00698">
    <property type="entry name" value="MORN"/>
    <property type="match status" value="6"/>
</dbReference>
<feature type="region of interest" description="Disordered" evidence="3">
    <location>
        <begin position="1503"/>
        <end position="1587"/>
    </location>
</feature>
<feature type="compositionally biased region" description="Basic and acidic residues" evidence="3">
    <location>
        <begin position="1533"/>
        <end position="1554"/>
    </location>
</feature>
<proteinExistence type="predicted"/>
<feature type="region of interest" description="Disordered" evidence="3">
    <location>
        <begin position="919"/>
        <end position="947"/>
    </location>
</feature>
<dbReference type="PRINTS" id="PR00380">
    <property type="entry name" value="KINESINHEAVY"/>
</dbReference>
<feature type="region of interest" description="Disordered" evidence="3">
    <location>
        <begin position="1207"/>
        <end position="1228"/>
    </location>
</feature>
<dbReference type="PANTHER" id="PTHR43215">
    <property type="entry name" value="RADIAL SPOKE HEAD 1 HOMOLOG"/>
    <property type="match status" value="1"/>
</dbReference>
<dbReference type="SUPFAM" id="SSF82185">
    <property type="entry name" value="Histone H3 K4-specific methyltransferase SET7/9 N-terminal domain"/>
    <property type="match status" value="2"/>
</dbReference>
<keyword evidence="2" id="KW-0175">Coiled coil</keyword>
<accession>A0A9K3GFQ2</accession>
<dbReference type="Gene3D" id="2.20.110.10">
    <property type="entry name" value="Histone H3 K4-specific methyltransferase SET7/9 N-terminal domain"/>
    <property type="match status" value="3"/>
</dbReference>
<dbReference type="InterPro" id="IPR003409">
    <property type="entry name" value="MORN"/>
</dbReference>
<dbReference type="PANTHER" id="PTHR43215:SF14">
    <property type="entry name" value="RADIAL SPOKE HEAD 1 HOMOLOG"/>
    <property type="match status" value="1"/>
</dbReference>
<dbReference type="SUPFAM" id="SSF52540">
    <property type="entry name" value="P-loop containing nucleoside triphosphate hydrolases"/>
    <property type="match status" value="1"/>
</dbReference>
<dbReference type="FunFam" id="2.20.110.10:FF:000002">
    <property type="entry name" value="Phosphatidylinositol 4-phosphate 5-kinase 8"/>
    <property type="match status" value="1"/>
</dbReference>
<feature type="compositionally biased region" description="Basic and acidic residues" evidence="3">
    <location>
        <begin position="922"/>
        <end position="947"/>
    </location>
</feature>
<sequence length="1587" mass="178364">VIDGTAPPDAETSSILDSHLYWVIEGPVRILLIQANGVTGSGKTFTVQHVVRRVLRHLEEERDRLISSGQHASVYTYCLEFRATVKRKTHGEYTCGKMQCYRLDADTKAERDKVLEPMLTRPPSFGSTVSVTPREMGTAQGAYEAYMALPRITLATKGNPTSSRSHAAICATLTVGEGKARREVASVMLVDMAGSEPFDYDADPKLRAQGKAINSDQTAFKSHMTDLLRENKAGRNALRGSELLKVISPYFSGDPRHPEARVVLIGCVYGHPDQYNNAKNTLEFISRSRGINPQTVSKATAITQRISRDAHRPYYGSPTLNKLRAKMAQRTERATRRLQQAEREGEREMELEEFDTETDTISISVDREALQNIEREITELAVQVQILSQTRTEMQSESADKDSRIVDLKAQLEEQRQSIEEYRDKEDRDRQALDAANTLALEARAEAAKWRERLDTTRDKLDRATDRAMEAEDRAAEYTATISCLQQSLREAERERERERETALREAERERETAVRETERERETALREAERERETAVQLREEMEARLQEHKARIEHLQSQQTSSDTAMAEAREAAQARALEYAETIAVAETQADHARVRYAELEAVLRGEREQLAEVRAAAEARAEADARALAEAKCAAETQAEDASVRYAELEAVLTEEREQRERERDSVLTGERELLAEVRTAAETQAEQASERYSQLEALLAEATAAAERQEEQASARYAELEAVLAEKREQLQRSETAREREREQLQVVRSEKSQLESQCKELGVLVDSLRSEAEREREIQQMEEENTGLKQQLAESQSLLAELQSSLTLSKEVALAESRSKVSQLQASITLSKEAADQALAEAEAMVERERSQAQAMVESATKSHTSTTALLEERYQRELEVAIEARDEKIAVQMQLEAQVAALEEANATLRTSLSEVREEMERERDERETERAEREREGSVLHRVLQLQEETASEMSTLQTHLSDANEERDNALASAFVLQDRLDSAAADVVRVRDTLESEAAEREREWILERDELELRLVQQTSLVSTLQTEREKEVAISAERVREAQRLETEREALSETVVAELEKEREKTQVLKTKLSERDSQLERVRERLGERATEAEESNSLVELLQREVAALTRERDKLRYGAAVTDAAEVERERETVTAEAAPATPDPWCGVGVTPEVRGRDTTLSTSLGSASPLVPSLEDPQAGVTGAEEVLATESDTGVDGDCSQEGEGEDGIESAEVGTVLEPLHIEREREGEGEGEGDQTDTDTTSASTAETEDAVESERASMVTDASGGEREWVDWEPLDSQFWDTPRNPKQNTYQGEYNLYGQRSGKGNMVYKNGDRYSGSWRFNKRHGKGRMVYASGETYSGDWKGSRRIGHGINIYPKGAMYDGDFFGDAPDGHGTIHYPDGSTYKGEWTRGVRSGHGVWADSQGNEYDGEWVGGMKHGRGQYTDAKGDIYVGDWVKDQMHRNQTCARKRRGVWGEEIEVVEEQSWENGVLRFSRTVGNKILQRTGSESESGGEPPGHRGKPRLLDGLVAAGEERHERDHAETERVRERERRTQLPKGPRPKAVEKGVMSYTEKVRGGGARKRPQK</sequence>
<dbReference type="InterPro" id="IPR027417">
    <property type="entry name" value="P-loop_NTPase"/>
</dbReference>
<feature type="non-terminal residue" evidence="4">
    <location>
        <position position="1"/>
    </location>
</feature>
<feature type="coiled-coil region" evidence="2">
    <location>
        <begin position="838"/>
        <end position="865"/>
    </location>
</feature>
<feature type="region of interest" description="Disordered" evidence="3">
    <location>
        <begin position="1176"/>
        <end position="1195"/>
    </location>
</feature>
<evidence type="ECO:0000256" key="2">
    <source>
        <dbReference type="SAM" id="Coils"/>
    </source>
</evidence>
<evidence type="ECO:0000256" key="3">
    <source>
        <dbReference type="SAM" id="MobiDB-lite"/>
    </source>
</evidence>
<gene>
    <name evidence="4" type="ORF">KIPB_003380</name>
</gene>
<dbReference type="GO" id="GO:0007018">
    <property type="term" value="P:microtubule-based movement"/>
    <property type="evidence" value="ECO:0007669"/>
    <property type="project" value="InterPro"/>
</dbReference>
<dbReference type="InterPro" id="IPR001752">
    <property type="entry name" value="Kinesin_motor_dom"/>
</dbReference>
<feature type="compositionally biased region" description="Acidic residues" evidence="3">
    <location>
        <begin position="1212"/>
        <end position="1228"/>
    </location>
</feature>
<feature type="coiled-coil region" evidence="2">
    <location>
        <begin position="1054"/>
        <end position="1134"/>
    </location>
</feature>
<evidence type="ECO:0000313" key="5">
    <source>
        <dbReference type="Proteomes" id="UP000265618"/>
    </source>
</evidence>
<organism evidence="4 5">
    <name type="scientific">Kipferlia bialata</name>
    <dbReference type="NCBI Taxonomy" id="797122"/>
    <lineage>
        <taxon>Eukaryota</taxon>
        <taxon>Metamonada</taxon>
        <taxon>Carpediemonas-like organisms</taxon>
        <taxon>Kipferlia</taxon>
    </lineage>
</organism>
<keyword evidence="5" id="KW-1185">Reference proteome</keyword>
<dbReference type="GO" id="GO:0003777">
    <property type="term" value="F:microtubule motor activity"/>
    <property type="evidence" value="ECO:0007669"/>
    <property type="project" value="InterPro"/>
</dbReference>
<reference evidence="4 5" key="1">
    <citation type="journal article" date="2018" name="PLoS ONE">
        <title>The draft genome of Kipferlia bialata reveals reductive genome evolution in fornicate parasites.</title>
        <authorList>
            <person name="Tanifuji G."/>
            <person name="Takabayashi S."/>
            <person name="Kume K."/>
            <person name="Takagi M."/>
            <person name="Nakayama T."/>
            <person name="Kamikawa R."/>
            <person name="Inagaki Y."/>
            <person name="Hashimoto T."/>
        </authorList>
    </citation>
    <scope>NUCLEOTIDE SEQUENCE [LARGE SCALE GENOMIC DNA]</scope>
    <source>
        <strain evidence="4">NY0173</strain>
    </source>
</reference>
<name>A0A9K3GFQ2_9EUKA</name>
<dbReference type="EMBL" id="BDIP01000643">
    <property type="protein sequence ID" value="GIQ82274.1"/>
    <property type="molecule type" value="Genomic_DNA"/>
</dbReference>
<evidence type="ECO:0000313" key="4">
    <source>
        <dbReference type="EMBL" id="GIQ82274.1"/>
    </source>
</evidence>